<dbReference type="EMBL" id="LT670818">
    <property type="protein sequence ID" value="SHH52374.1"/>
    <property type="molecule type" value="Genomic_DNA"/>
</dbReference>
<dbReference type="SUPFAM" id="SSF63829">
    <property type="entry name" value="Calcium-dependent phosphotriesterase"/>
    <property type="match status" value="1"/>
</dbReference>
<dbReference type="Gene3D" id="2.120.10.30">
    <property type="entry name" value="TolB, C-terminal domain"/>
    <property type="match status" value="1"/>
</dbReference>
<sequence>MVLLVTSASGANGAGYGKLLSFSEDGEPLGPFSEDARIVDPRGLGVDGALLFVNSGMNRILALDGKGRVVRDSGAIARLNPGGGNFGPDGRYYVGLRAARTVMAFAPTLDGPGDPVLPSAVVPFPRGFAFDQDDALFLASGIGPGGEGDNTILAFGPERRIKSSWKVEDPELSPLDLAIAPNGNVVVGSEHPFGAPDAVTTIREYDRTDGRLVRVLAPGRGIGFRKPRGLRFGPDGKFYCVAQDEVVVFDFVSGKCLGAVVRLPGLNGQAVIFFA</sequence>
<name>A0A1M5TNU5_9BRAD</name>
<organism evidence="1 2">
    <name type="scientific">Bradyrhizobium erythrophlei</name>
    <dbReference type="NCBI Taxonomy" id="1437360"/>
    <lineage>
        <taxon>Bacteria</taxon>
        <taxon>Pseudomonadati</taxon>
        <taxon>Pseudomonadota</taxon>
        <taxon>Alphaproteobacteria</taxon>
        <taxon>Hyphomicrobiales</taxon>
        <taxon>Nitrobacteraceae</taxon>
        <taxon>Bradyrhizobium</taxon>
    </lineage>
</organism>
<dbReference type="AlphaFoldDB" id="A0A1M5TNU5"/>
<evidence type="ECO:0000313" key="1">
    <source>
        <dbReference type="EMBL" id="SHH52374.1"/>
    </source>
</evidence>
<dbReference type="InterPro" id="IPR011042">
    <property type="entry name" value="6-blade_b-propeller_TolB-like"/>
</dbReference>
<dbReference type="OrthoDB" id="9798693at2"/>
<dbReference type="RefSeq" id="WP_079571124.1">
    <property type="nucleotide sequence ID" value="NZ_LT670818.1"/>
</dbReference>
<dbReference type="Proteomes" id="UP000190675">
    <property type="component" value="Chromosome I"/>
</dbReference>
<proteinExistence type="predicted"/>
<reference evidence="1 2" key="1">
    <citation type="submission" date="2016-11" db="EMBL/GenBank/DDBJ databases">
        <authorList>
            <person name="Jaros S."/>
            <person name="Januszkiewicz K."/>
            <person name="Wedrychowicz H."/>
        </authorList>
    </citation>
    <scope>NUCLEOTIDE SEQUENCE [LARGE SCALE GENOMIC DNA]</scope>
    <source>
        <strain evidence="1 2">GAS242</strain>
    </source>
</reference>
<gene>
    <name evidence="1" type="ORF">SAMN05444169_7893</name>
</gene>
<evidence type="ECO:0000313" key="2">
    <source>
        <dbReference type="Proteomes" id="UP000190675"/>
    </source>
</evidence>
<accession>A0A1M5TNU5</accession>
<protein>
    <submittedName>
        <fullName evidence="1">Uncharacterized protein</fullName>
    </submittedName>
</protein>